<evidence type="ECO:0000256" key="4">
    <source>
        <dbReference type="ARBA" id="ARBA00022840"/>
    </source>
</evidence>
<keyword evidence="7" id="KW-1185">Reference proteome</keyword>
<evidence type="ECO:0000256" key="2">
    <source>
        <dbReference type="ARBA" id="ARBA00022448"/>
    </source>
</evidence>
<name>A0A4R1KS76_9PAST</name>
<dbReference type="FunFam" id="3.40.50.300:FF:000134">
    <property type="entry name" value="Iron-enterobactin ABC transporter ATP-binding protein"/>
    <property type="match status" value="1"/>
</dbReference>
<evidence type="ECO:0000259" key="5">
    <source>
        <dbReference type="PROSITE" id="PS50893"/>
    </source>
</evidence>
<feature type="domain" description="ABC transporter" evidence="5">
    <location>
        <begin position="1"/>
        <end position="236"/>
    </location>
</feature>
<keyword evidence="4 6" id="KW-0067">ATP-binding</keyword>
<dbReference type="GO" id="GO:0005524">
    <property type="term" value="F:ATP binding"/>
    <property type="evidence" value="ECO:0007669"/>
    <property type="project" value="UniProtKB-KW"/>
</dbReference>
<evidence type="ECO:0000313" key="6">
    <source>
        <dbReference type="EMBL" id="TCK67039.1"/>
    </source>
</evidence>
<comment type="caution">
    <text evidence="6">The sequence shown here is derived from an EMBL/GenBank/DDBJ whole genome shotgun (WGS) entry which is preliminary data.</text>
</comment>
<dbReference type="InterPro" id="IPR003593">
    <property type="entry name" value="AAA+_ATPase"/>
</dbReference>
<dbReference type="PROSITE" id="PS50893">
    <property type="entry name" value="ABC_TRANSPORTER_2"/>
    <property type="match status" value="1"/>
</dbReference>
<dbReference type="PANTHER" id="PTHR42734:SF6">
    <property type="entry name" value="MOLYBDATE IMPORT ATP-BINDING PROTEIN MOLC"/>
    <property type="match status" value="1"/>
</dbReference>
<comment type="similarity">
    <text evidence="1">Belongs to the ABC transporter superfamily.</text>
</comment>
<evidence type="ECO:0000256" key="3">
    <source>
        <dbReference type="ARBA" id="ARBA00022741"/>
    </source>
</evidence>
<evidence type="ECO:0000313" key="7">
    <source>
        <dbReference type="Proteomes" id="UP000295496"/>
    </source>
</evidence>
<gene>
    <name evidence="6" type="ORF">EV692_2162</name>
</gene>
<dbReference type="GO" id="GO:0016887">
    <property type="term" value="F:ATP hydrolysis activity"/>
    <property type="evidence" value="ECO:0007669"/>
    <property type="project" value="InterPro"/>
</dbReference>
<dbReference type="SMART" id="SM00382">
    <property type="entry name" value="AAA"/>
    <property type="match status" value="1"/>
</dbReference>
<dbReference type="InterPro" id="IPR027417">
    <property type="entry name" value="P-loop_NTPase"/>
</dbReference>
<dbReference type="Pfam" id="PF00005">
    <property type="entry name" value="ABC_tran"/>
    <property type="match status" value="1"/>
</dbReference>
<dbReference type="SUPFAM" id="SSF52540">
    <property type="entry name" value="P-loop containing nucleoside triphosphate hydrolases"/>
    <property type="match status" value="1"/>
</dbReference>
<dbReference type="AlphaFoldDB" id="A0A4R1KS76"/>
<evidence type="ECO:0000256" key="1">
    <source>
        <dbReference type="ARBA" id="ARBA00005417"/>
    </source>
</evidence>
<accession>A0A4R1KS76</accession>
<dbReference type="Gene3D" id="3.40.50.300">
    <property type="entry name" value="P-loop containing nucleotide triphosphate hydrolases"/>
    <property type="match status" value="1"/>
</dbReference>
<dbReference type="OrthoDB" id="5292475at2"/>
<reference evidence="6 7" key="1">
    <citation type="submission" date="2019-03" db="EMBL/GenBank/DDBJ databases">
        <title>Genomic Encyclopedia of Type Strains, Phase IV (KMG-IV): sequencing the most valuable type-strain genomes for metagenomic binning, comparative biology and taxonomic classification.</title>
        <authorList>
            <person name="Goeker M."/>
        </authorList>
    </citation>
    <scope>NUCLEOTIDE SEQUENCE [LARGE SCALE GENOMIC DNA]</scope>
    <source>
        <strain evidence="6 7">DSM 10053</strain>
    </source>
</reference>
<dbReference type="Proteomes" id="UP000295496">
    <property type="component" value="Unassembled WGS sequence"/>
</dbReference>
<dbReference type="PROSITE" id="PS00211">
    <property type="entry name" value="ABC_TRANSPORTER_1"/>
    <property type="match status" value="1"/>
</dbReference>
<dbReference type="CDD" id="cd03214">
    <property type="entry name" value="ABC_Iron-Siderophores_B12_Hemin"/>
    <property type="match status" value="1"/>
</dbReference>
<dbReference type="InterPro" id="IPR017871">
    <property type="entry name" value="ABC_transporter-like_CS"/>
</dbReference>
<protein>
    <submittedName>
        <fullName evidence="6">Iron complex transport system ATP-binding protein</fullName>
    </submittedName>
</protein>
<keyword evidence="3" id="KW-0547">Nucleotide-binding</keyword>
<dbReference type="PANTHER" id="PTHR42734">
    <property type="entry name" value="METAL TRANSPORT SYSTEM ATP-BINDING PROTEIN TM_0124-RELATED"/>
    <property type="match status" value="1"/>
</dbReference>
<dbReference type="InterPro" id="IPR003439">
    <property type="entry name" value="ABC_transporter-like_ATP-bd"/>
</dbReference>
<sequence length="250" mass="27951">MITLKNLRIGYQQTVADNLNVTFPTQKITALLGANGCGKTTLLKTMLGLIKPLHGEILIKNTPHFNWTAAQLARTIGYVPQAQQGVFSFTVRDVVLMGRTAYLAWYATPNQQDKQIAQQSLEQLGVAHLADKSYMTLSGGERQLVLIARALAQRPQCLIMDEPTSNLDFGNQIRVLEHIQQLRQQGLTVMFTTHQPEQAFRYADHLLLMYQGEIIKQGSPKDVMDLASLAQIYGLSPQILAKNLHLLKDE</sequence>
<keyword evidence="2" id="KW-0813">Transport</keyword>
<dbReference type="InterPro" id="IPR050153">
    <property type="entry name" value="Metal_Ion_Import_ABC"/>
</dbReference>
<proteinExistence type="inferred from homology"/>
<organism evidence="6 7">
    <name type="scientific">Lonepinella koalarum</name>
    <dbReference type="NCBI Taxonomy" id="53417"/>
    <lineage>
        <taxon>Bacteria</taxon>
        <taxon>Pseudomonadati</taxon>
        <taxon>Pseudomonadota</taxon>
        <taxon>Gammaproteobacteria</taxon>
        <taxon>Pasteurellales</taxon>
        <taxon>Pasteurellaceae</taxon>
        <taxon>Lonepinella</taxon>
    </lineage>
</organism>
<dbReference type="EMBL" id="SMGJ01000008">
    <property type="protein sequence ID" value="TCK67039.1"/>
    <property type="molecule type" value="Genomic_DNA"/>
</dbReference>
<dbReference type="RefSeq" id="WP_132302730.1">
    <property type="nucleotide sequence ID" value="NZ_CP170642.1"/>
</dbReference>